<proteinExistence type="predicted"/>
<dbReference type="EMBL" id="CP019082">
    <property type="protein sequence ID" value="APW60984.1"/>
    <property type="molecule type" value="Genomic_DNA"/>
</dbReference>
<name>A0A1U7CPW7_9BACT</name>
<feature type="domain" description="2Fe-2S ferredoxin-type" evidence="3">
    <location>
        <begin position="2"/>
        <end position="94"/>
    </location>
</feature>
<dbReference type="InterPro" id="IPR001041">
    <property type="entry name" value="2Fe-2S_ferredoxin-type"/>
</dbReference>
<reference evidence="5" key="1">
    <citation type="submission" date="2016-12" db="EMBL/GenBank/DDBJ databases">
        <title>Comparative genomics of four Isosphaeraceae planctomycetes: a common pool of plasmids and glycoside hydrolase genes.</title>
        <authorList>
            <person name="Ivanova A."/>
        </authorList>
    </citation>
    <scope>NUCLEOTIDE SEQUENCE [LARGE SCALE GENOMIC DNA]</scope>
    <source>
        <strain evidence="5">PX4</strain>
    </source>
</reference>
<evidence type="ECO:0000259" key="3">
    <source>
        <dbReference type="PROSITE" id="PS51085"/>
    </source>
</evidence>
<keyword evidence="2" id="KW-0274">FAD</keyword>
<dbReference type="KEGG" id="pbor:BSF38_02482"/>
<evidence type="ECO:0000313" key="5">
    <source>
        <dbReference type="Proteomes" id="UP000186309"/>
    </source>
</evidence>
<sequence length="107" mass="11599">MPTVTVEGEKSFEVEPGTKLVLAIEDAGIDVMHRCGGNARCTTCRVEVLAGDPAPAEQVEIDRLAREENLAPNIRLSCQIRVESDLWVKVINRSSETGVPAGTRPLD</sequence>
<gene>
    <name evidence="4" type="primary">thcC</name>
    <name evidence="4" type="ORF">BSF38_02482</name>
</gene>
<dbReference type="InterPro" id="IPR036010">
    <property type="entry name" value="2Fe-2S_ferredoxin-like_sf"/>
</dbReference>
<dbReference type="InterPro" id="IPR012675">
    <property type="entry name" value="Beta-grasp_dom_sf"/>
</dbReference>
<evidence type="ECO:0000256" key="1">
    <source>
        <dbReference type="ARBA" id="ARBA00022630"/>
    </source>
</evidence>
<keyword evidence="5" id="KW-1185">Reference proteome</keyword>
<dbReference type="AlphaFoldDB" id="A0A1U7CPW7"/>
<dbReference type="PANTHER" id="PTHR43644">
    <property type="entry name" value="NA(+)-TRANSLOCATING NADH-QUINONE REDUCTASE SUBUNIT"/>
    <property type="match status" value="1"/>
</dbReference>
<keyword evidence="1" id="KW-0285">Flavoprotein</keyword>
<protein>
    <submittedName>
        <fullName evidence="4">Rhodocoxin</fullName>
    </submittedName>
</protein>
<dbReference type="RefSeq" id="WP_076345999.1">
    <property type="nucleotide sequence ID" value="NZ_CP019082.1"/>
</dbReference>
<accession>A0A1U7CPW7</accession>
<dbReference type="SUPFAM" id="SSF54292">
    <property type="entry name" value="2Fe-2S ferredoxin-like"/>
    <property type="match status" value="1"/>
</dbReference>
<dbReference type="STRING" id="1387353.BSF38_02482"/>
<dbReference type="GO" id="GO:0051536">
    <property type="term" value="F:iron-sulfur cluster binding"/>
    <property type="evidence" value="ECO:0007669"/>
    <property type="project" value="InterPro"/>
</dbReference>
<dbReference type="Gene3D" id="3.10.20.30">
    <property type="match status" value="1"/>
</dbReference>
<evidence type="ECO:0000256" key="2">
    <source>
        <dbReference type="ARBA" id="ARBA00022827"/>
    </source>
</evidence>
<dbReference type="Pfam" id="PF00111">
    <property type="entry name" value="Fer2"/>
    <property type="match status" value="1"/>
</dbReference>
<dbReference type="CDD" id="cd00207">
    <property type="entry name" value="fer2"/>
    <property type="match status" value="1"/>
</dbReference>
<dbReference type="PROSITE" id="PS51085">
    <property type="entry name" value="2FE2S_FER_2"/>
    <property type="match status" value="1"/>
</dbReference>
<evidence type="ECO:0000313" key="4">
    <source>
        <dbReference type="EMBL" id="APW60984.1"/>
    </source>
</evidence>
<dbReference type="OrthoDB" id="9810588at2"/>
<dbReference type="PANTHER" id="PTHR43644:SF1">
    <property type="entry name" value="NAD(P)H-FLAVIN REDUCTASE"/>
    <property type="match status" value="1"/>
</dbReference>
<organism evidence="4 5">
    <name type="scientific">Paludisphaera borealis</name>
    <dbReference type="NCBI Taxonomy" id="1387353"/>
    <lineage>
        <taxon>Bacteria</taxon>
        <taxon>Pseudomonadati</taxon>
        <taxon>Planctomycetota</taxon>
        <taxon>Planctomycetia</taxon>
        <taxon>Isosphaerales</taxon>
        <taxon>Isosphaeraceae</taxon>
        <taxon>Paludisphaera</taxon>
    </lineage>
</organism>
<dbReference type="Proteomes" id="UP000186309">
    <property type="component" value="Chromosome"/>
</dbReference>